<proteinExistence type="predicted"/>
<dbReference type="AlphaFoldDB" id="I3TPK6"/>
<dbReference type="RefSeq" id="WP_014746371.1">
    <property type="nucleotide sequence ID" value="NC_017956.1"/>
</dbReference>
<dbReference type="InterPro" id="IPR025427">
    <property type="entry name" value="DUF4160"/>
</dbReference>
<gene>
    <name evidence="1" type="ordered locus">TMO_2856</name>
</gene>
<evidence type="ECO:0000313" key="1">
    <source>
        <dbReference type="EMBL" id="AFK54694.1"/>
    </source>
</evidence>
<dbReference type="Pfam" id="PF13711">
    <property type="entry name" value="DUF4160"/>
    <property type="match status" value="1"/>
</dbReference>
<evidence type="ECO:0000313" key="2">
    <source>
        <dbReference type="Proteomes" id="UP000005258"/>
    </source>
</evidence>
<keyword evidence="2" id="KW-1185">Reference proteome</keyword>
<dbReference type="Proteomes" id="UP000005258">
    <property type="component" value="Chromosome"/>
</dbReference>
<organism evidence="1 2">
    <name type="scientific">Tistrella mobilis (strain KA081020-065)</name>
    <dbReference type="NCBI Taxonomy" id="1110502"/>
    <lineage>
        <taxon>Bacteria</taxon>
        <taxon>Pseudomonadati</taxon>
        <taxon>Pseudomonadota</taxon>
        <taxon>Alphaproteobacteria</taxon>
        <taxon>Geminicoccales</taxon>
        <taxon>Geminicoccaceae</taxon>
        <taxon>Tistrella</taxon>
    </lineage>
</organism>
<dbReference type="HOGENOM" id="CLU_162083_3_1_5"/>
<dbReference type="KEGG" id="tmo:TMO_2856"/>
<name>I3TPK6_TISMK</name>
<dbReference type="STRING" id="1110502.TMO_2856"/>
<protein>
    <recommendedName>
        <fullName evidence="3">DUF4160 domain-containing protein</fullName>
    </recommendedName>
</protein>
<sequence>MFADDHNPPHFHLLTPDYEALIKLADFSVIAGRIDGRSYEIATRWAANNRELLAHEWERLNQR</sequence>
<accession>I3TPK6</accession>
<evidence type="ECO:0008006" key="3">
    <source>
        <dbReference type="Google" id="ProtNLM"/>
    </source>
</evidence>
<reference evidence="1 2" key="1">
    <citation type="journal article" date="2012" name="J. Am. Chem. Soc.">
        <title>Bacterial biosynthesis and maturation of the didemnin anti-cancer agents.</title>
        <authorList>
            <person name="Xu Y."/>
            <person name="Kersten R.D."/>
            <person name="Nam S.J."/>
            <person name="Lu L."/>
            <person name="Al-Suwailem A.M."/>
            <person name="Zheng H."/>
            <person name="Fenical W."/>
            <person name="Dorrestein P.C."/>
            <person name="Moore B.S."/>
            <person name="Qian P.Y."/>
        </authorList>
    </citation>
    <scope>NUCLEOTIDE SEQUENCE [LARGE SCALE GENOMIC DNA]</scope>
    <source>
        <strain evidence="1 2">KA081020-065</strain>
    </source>
</reference>
<dbReference type="EMBL" id="CP003236">
    <property type="protein sequence ID" value="AFK54694.1"/>
    <property type="molecule type" value="Genomic_DNA"/>
</dbReference>
<dbReference type="eggNOG" id="ENOG5031BFD">
    <property type="taxonomic scope" value="Bacteria"/>
</dbReference>